<evidence type="ECO:0000256" key="3">
    <source>
        <dbReference type="ARBA" id="ARBA00022737"/>
    </source>
</evidence>
<reference evidence="9 10" key="1">
    <citation type="submission" date="2023-03" db="EMBL/GenBank/DDBJ databases">
        <title>Genome sequence of Lichtheimia ornata CBS 291.66.</title>
        <authorList>
            <person name="Mohabir J.T."/>
            <person name="Shea T.P."/>
            <person name="Kurbessoian T."/>
            <person name="Berby B."/>
            <person name="Fontaine J."/>
            <person name="Livny J."/>
            <person name="Gnirke A."/>
            <person name="Stajich J.E."/>
            <person name="Cuomo C.A."/>
        </authorList>
    </citation>
    <scope>NUCLEOTIDE SEQUENCE [LARGE SCALE GENOMIC DNA]</scope>
    <source>
        <strain evidence="9">CBS 291.66</strain>
    </source>
</reference>
<dbReference type="RefSeq" id="XP_058342058.1">
    <property type="nucleotide sequence ID" value="XM_058487243.1"/>
</dbReference>
<keyword evidence="10" id="KW-1185">Reference proteome</keyword>
<feature type="transmembrane region" description="Helical" evidence="8">
    <location>
        <begin position="231"/>
        <end position="254"/>
    </location>
</feature>
<dbReference type="InterPro" id="IPR006603">
    <property type="entry name" value="PQ-loop_rpt"/>
</dbReference>
<feature type="transmembrane region" description="Helical" evidence="8">
    <location>
        <begin position="40"/>
        <end position="58"/>
    </location>
</feature>
<keyword evidence="4 8" id="KW-1133">Transmembrane helix</keyword>
<evidence type="ECO:0000256" key="4">
    <source>
        <dbReference type="ARBA" id="ARBA00022989"/>
    </source>
</evidence>
<name>A0AAD7V1J0_9FUNG</name>
<dbReference type="InterPro" id="IPR052241">
    <property type="entry name" value="SLC66/Scramblase_ANY1"/>
</dbReference>
<dbReference type="FunFam" id="1.20.1280.290:FF:000005">
    <property type="entry name" value="PQ-loop repeat-containing protein 1"/>
    <property type="match status" value="1"/>
</dbReference>
<evidence type="ECO:0000256" key="7">
    <source>
        <dbReference type="ARBA" id="ARBA00043159"/>
    </source>
</evidence>
<dbReference type="GO" id="GO:0042147">
    <property type="term" value="P:retrograde transport, endosome to Golgi"/>
    <property type="evidence" value="ECO:0007669"/>
    <property type="project" value="TreeGrafter"/>
</dbReference>
<feature type="transmembrane region" description="Helical" evidence="8">
    <location>
        <begin position="6"/>
        <end position="28"/>
    </location>
</feature>
<proteinExistence type="predicted"/>
<accession>A0AAD7V1J0</accession>
<dbReference type="Gene3D" id="1.20.1280.290">
    <property type="match status" value="2"/>
</dbReference>
<keyword evidence="3" id="KW-0677">Repeat</keyword>
<dbReference type="GO" id="GO:0005829">
    <property type="term" value="C:cytosol"/>
    <property type="evidence" value="ECO:0007669"/>
    <property type="project" value="GOC"/>
</dbReference>
<dbReference type="GO" id="GO:0005802">
    <property type="term" value="C:trans-Golgi network"/>
    <property type="evidence" value="ECO:0007669"/>
    <property type="project" value="TreeGrafter"/>
</dbReference>
<dbReference type="GeneID" id="83214634"/>
<evidence type="ECO:0000256" key="8">
    <source>
        <dbReference type="SAM" id="Phobius"/>
    </source>
</evidence>
<comment type="caution">
    <text evidence="9">The sequence shown here is derived from an EMBL/GenBank/DDBJ whole genome shotgun (WGS) entry which is preliminary data.</text>
</comment>
<evidence type="ECO:0000256" key="6">
    <source>
        <dbReference type="ARBA" id="ARBA00040648"/>
    </source>
</evidence>
<protein>
    <recommendedName>
        <fullName evidence="6">Solute carrier family 66 member 2</fullName>
    </recommendedName>
    <alternativeName>
        <fullName evidence="7">PQ-loop repeat-containing protein 1</fullName>
    </alternativeName>
</protein>
<feature type="transmembrane region" description="Helical" evidence="8">
    <location>
        <begin position="146"/>
        <end position="166"/>
    </location>
</feature>
<evidence type="ECO:0000256" key="5">
    <source>
        <dbReference type="ARBA" id="ARBA00023136"/>
    </source>
</evidence>
<dbReference type="GO" id="GO:0016020">
    <property type="term" value="C:membrane"/>
    <property type="evidence" value="ECO:0007669"/>
    <property type="project" value="UniProtKB-SubCell"/>
</dbReference>
<gene>
    <name evidence="9" type="ORF">O0I10_007225</name>
</gene>
<sequence length="279" mass="31571">MPDFAQLALSVAMVIGPIVGYIDQYFIIRRKQSSAGFNSMTCAVLLIANILRVFFWFGKRFDTTLFAQSIVMILAMLVLLEIVVRYRHHPSPLTLYSNLDDQSSVEYDDEEDEELVGGGGGTSTQRSSSMIPLPRFIRSCWAWNHYIDYINFLLGFTTFVAVLYLLLGRFPAFVEVLGFVSVGIESTLPVPQCISNFRRRSTAGFSFLVLGSWFFGDSFKLFYFIYTHSPLQFIICGAIQLSIDSVIVLQFILFSERVKKRLGIGQQQHVPVLDDSDST</sequence>
<dbReference type="Proteomes" id="UP001234581">
    <property type="component" value="Unassembled WGS sequence"/>
</dbReference>
<dbReference type="FunFam" id="1.20.1280.290:FF:000008">
    <property type="entry name" value="PQ-loop repeat-containing protein 1"/>
    <property type="match status" value="1"/>
</dbReference>
<organism evidence="9 10">
    <name type="scientific">Lichtheimia ornata</name>
    <dbReference type="NCBI Taxonomy" id="688661"/>
    <lineage>
        <taxon>Eukaryota</taxon>
        <taxon>Fungi</taxon>
        <taxon>Fungi incertae sedis</taxon>
        <taxon>Mucoromycota</taxon>
        <taxon>Mucoromycotina</taxon>
        <taxon>Mucoromycetes</taxon>
        <taxon>Mucorales</taxon>
        <taxon>Lichtheimiaceae</taxon>
        <taxon>Lichtheimia</taxon>
    </lineage>
</organism>
<dbReference type="SMART" id="SM00679">
    <property type="entry name" value="CTNS"/>
    <property type="match status" value="2"/>
</dbReference>
<feature type="transmembrane region" description="Helical" evidence="8">
    <location>
        <begin position="203"/>
        <end position="225"/>
    </location>
</feature>
<dbReference type="GO" id="GO:0005768">
    <property type="term" value="C:endosome"/>
    <property type="evidence" value="ECO:0007669"/>
    <property type="project" value="TreeGrafter"/>
</dbReference>
<evidence type="ECO:0000256" key="1">
    <source>
        <dbReference type="ARBA" id="ARBA00004141"/>
    </source>
</evidence>
<dbReference type="Pfam" id="PF04193">
    <property type="entry name" value="PQ-loop"/>
    <property type="match status" value="1"/>
</dbReference>
<evidence type="ECO:0000313" key="10">
    <source>
        <dbReference type="Proteomes" id="UP001234581"/>
    </source>
</evidence>
<dbReference type="PANTHER" id="PTHR14856:SF9">
    <property type="entry name" value="PQ-LOOP REPEAT-CONTAINING PROTEIN 1"/>
    <property type="match status" value="1"/>
</dbReference>
<dbReference type="PANTHER" id="PTHR14856">
    <property type="entry name" value="PQ-LOOP REPEAT-CONTAINING PROTEIN 1-LIKE PROTEIN"/>
    <property type="match status" value="1"/>
</dbReference>
<evidence type="ECO:0000256" key="2">
    <source>
        <dbReference type="ARBA" id="ARBA00022692"/>
    </source>
</evidence>
<feature type="transmembrane region" description="Helical" evidence="8">
    <location>
        <begin position="64"/>
        <end position="84"/>
    </location>
</feature>
<comment type="subcellular location">
    <subcellularLocation>
        <location evidence="1">Membrane</location>
        <topology evidence="1">Multi-pass membrane protein</topology>
    </subcellularLocation>
</comment>
<evidence type="ECO:0000313" key="9">
    <source>
        <dbReference type="EMBL" id="KAJ8657145.1"/>
    </source>
</evidence>
<keyword evidence="2 8" id="KW-0812">Transmembrane</keyword>
<dbReference type="EMBL" id="JARTCD010000034">
    <property type="protein sequence ID" value="KAJ8657145.1"/>
    <property type="molecule type" value="Genomic_DNA"/>
</dbReference>
<feature type="transmembrane region" description="Helical" evidence="8">
    <location>
        <begin position="172"/>
        <end position="191"/>
    </location>
</feature>
<dbReference type="AlphaFoldDB" id="A0AAD7V1J0"/>
<keyword evidence="5 8" id="KW-0472">Membrane</keyword>
<dbReference type="GO" id="GO:0045332">
    <property type="term" value="P:phospholipid translocation"/>
    <property type="evidence" value="ECO:0007669"/>
    <property type="project" value="TreeGrafter"/>
</dbReference>